<dbReference type="Proteomes" id="UP001183648">
    <property type="component" value="Unassembled WGS sequence"/>
</dbReference>
<keyword evidence="3" id="KW-1185">Reference proteome</keyword>
<dbReference type="EMBL" id="JAVDYG010000001">
    <property type="protein sequence ID" value="MDR7361536.1"/>
    <property type="molecule type" value="Genomic_DNA"/>
</dbReference>
<protein>
    <submittedName>
        <fullName evidence="2">Uncharacterized protein</fullName>
    </submittedName>
</protein>
<feature type="region of interest" description="Disordered" evidence="1">
    <location>
        <begin position="1"/>
        <end position="57"/>
    </location>
</feature>
<gene>
    <name evidence="2" type="ORF">J2S63_001089</name>
</gene>
<proteinExistence type="predicted"/>
<evidence type="ECO:0000256" key="1">
    <source>
        <dbReference type="SAM" id="MobiDB-lite"/>
    </source>
</evidence>
<feature type="compositionally biased region" description="Basic and acidic residues" evidence="1">
    <location>
        <begin position="48"/>
        <end position="57"/>
    </location>
</feature>
<sequence length="57" mass="6938">MYQMYPEWGPARHRTDERTTDRETRPARRRPRYWEKQLVTAGAPTAYDGERERPDDN</sequence>
<evidence type="ECO:0000313" key="3">
    <source>
        <dbReference type="Proteomes" id="UP001183648"/>
    </source>
</evidence>
<dbReference type="RefSeq" id="WP_310299605.1">
    <property type="nucleotide sequence ID" value="NZ_BAAAPS010000007.1"/>
</dbReference>
<name>A0ABU2BTD9_9ACTN</name>
<comment type="caution">
    <text evidence="2">The sequence shown here is derived from an EMBL/GenBank/DDBJ whole genome shotgun (WGS) entry which is preliminary data.</text>
</comment>
<evidence type="ECO:0000313" key="2">
    <source>
        <dbReference type="EMBL" id="MDR7361536.1"/>
    </source>
</evidence>
<organism evidence="2 3">
    <name type="scientific">Nocardioides marmoribigeumensis</name>
    <dbReference type="NCBI Taxonomy" id="433649"/>
    <lineage>
        <taxon>Bacteria</taxon>
        <taxon>Bacillati</taxon>
        <taxon>Actinomycetota</taxon>
        <taxon>Actinomycetes</taxon>
        <taxon>Propionibacteriales</taxon>
        <taxon>Nocardioidaceae</taxon>
        <taxon>Nocardioides</taxon>
    </lineage>
</organism>
<feature type="compositionally biased region" description="Basic and acidic residues" evidence="1">
    <location>
        <begin position="13"/>
        <end position="26"/>
    </location>
</feature>
<accession>A0ABU2BTD9</accession>
<reference evidence="2 3" key="1">
    <citation type="submission" date="2023-07" db="EMBL/GenBank/DDBJ databases">
        <title>Sequencing the genomes of 1000 actinobacteria strains.</title>
        <authorList>
            <person name="Klenk H.-P."/>
        </authorList>
    </citation>
    <scope>NUCLEOTIDE SEQUENCE [LARGE SCALE GENOMIC DNA]</scope>
    <source>
        <strain evidence="2 3">DSM 19426</strain>
    </source>
</reference>